<feature type="transmembrane region" description="Helical" evidence="7">
    <location>
        <begin position="235"/>
        <end position="258"/>
    </location>
</feature>
<dbReference type="GO" id="GO:0005886">
    <property type="term" value="C:plasma membrane"/>
    <property type="evidence" value="ECO:0007669"/>
    <property type="project" value="UniProtKB-SubCell"/>
</dbReference>
<keyword evidence="5 7" id="KW-1133">Transmembrane helix</keyword>
<evidence type="ECO:0000259" key="8">
    <source>
        <dbReference type="PROSITE" id="PS50928"/>
    </source>
</evidence>
<feature type="transmembrane region" description="Helical" evidence="7">
    <location>
        <begin position="190"/>
        <end position="215"/>
    </location>
</feature>
<proteinExistence type="inferred from homology"/>
<dbReference type="Gene3D" id="1.10.3720.10">
    <property type="entry name" value="MetI-like"/>
    <property type="match status" value="1"/>
</dbReference>
<evidence type="ECO:0000256" key="4">
    <source>
        <dbReference type="ARBA" id="ARBA00022692"/>
    </source>
</evidence>
<protein>
    <submittedName>
        <fullName evidence="9">ABC transporter permease</fullName>
    </submittedName>
</protein>
<keyword evidence="4 7" id="KW-0812">Transmembrane</keyword>
<dbReference type="InterPro" id="IPR035906">
    <property type="entry name" value="MetI-like_sf"/>
</dbReference>
<feature type="transmembrane region" description="Helical" evidence="7">
    <location>
        <begin position="74"/>
        <end position="98"/>
    </location>
</feature>
<keyword evidence="3" id="KW-1003">Cell membrane</keyword>
<feature type="domain" description="ABC transmembrane type-1" evidence="8">
    <location>
        <begin position="74"/>
        <end position="258"/>
    </location>
</feature>
<dbReference type="Pfam" id="PF12911">
    <property type="entry name" value="OppC_N"/>
    <property type="match status" value="1"/>
</dbReference>
<dbReference type="Proteomes" id="UP000609531">
    <property type="component" value="Unassembled WGS sequence"/>
</dbReference>
<feature type="transmembrane region" description="Helical" evidence="7">
    <location>
        <begin position="12"/>
        <end position="30"/>
    </location>
</feature>
<dbReference type="RefSeq" id="WP_198882379.1">
    <property type="nucleotide sequence ID" value="NZ_JAEKJA010000009.1"/>
</dbReference>
<evidence type="ECO:0000256" key="5">
    <source>
        <dbReference type="ARBA" id="ARBA00022989"/>
    </source>
</evidence>
<reference evidence="9" key="1">
    <citation type="submission" date="2020-12" db="EMBL/GenBank/DDBJ databases">
        <title>Bacterial taxonomy.</title>
        <authorList>
            <person name="Pan X."/>
        </authorList>
    </citation>
    <scope>NUCLEOTIDE SEQUENCE</scope>
    <source>
        <strain evidence="9">B2012</strain>
    </source>
</reference>
<dbReference type="InterPro" id="IPR050366">
    <property type="entry name" value="BP-dependent_transpt_permease"/>
</dbReference>
<evidence type="ECO:0000313" key="10">
    <source>
        <dbReference type="Proteomes" id="UP000609531"/>
    </source>
</evidence>
<evidence type="ECO:0000256" key="1">
    <source>
        <dbReference type="ARBA" id="ARBA00004651"/>
    </source>
</evidence>
<evidence type="ECO:0000313" key="9">
    <source>
        <dbReference type="EMBL" id="MBJ3776478.1"/>
    </source>
</evidence>
<dbReference type="PROSITE" id="PS50928">
    <property type="entry name" value="ABC_TM1"/>
    <property type="match status" value="1"/>
</dbReference>
<dbReference type="Pfam" id="PF00528">
    <property type="entry name" value="BPD_transp_1"/>
    <property type="match status" value="1"/>
</dbReference>
<comment type="subcellular location">
    <subcellularLocation>
        <location evidence="1 7">Cell membrane</location>
        <topology evidence="1 7">Multi-pass membrane protein</topology>
    </subcellularLocation>
</comment>
<organism evidence="9 10">
    <name type="scientific">Acuticoccus mangrovi</name>
    <dbReference type="NCBI Taxonomy" id="2796142"/>
    <lineage>
        <taxon>Bacteria</taxon>
        <taxon>Pseudomonadati</taxon>
        <taxon>Pseudomonadota</taxon>
        <taxon>Alphaproteobacteria</taxon>
        <taxon>Hyphomicrobiales</taxon>
        <taxon>Amorphaceae</taxon>
        <taxon>Acuticoccus</taxon>
    </lineage>
</organism>
<sequence length="273" mass="29467">MPLLLRNPSIAIGGGIVVLMVLLALFAPYLQTIDPLSMNPLNRMKDPSSAFWFGTDAYGRDLYSRVLYGGRTSLTVGFAVAVLSTGVGLLIGLIAGYYRSLDGVVMRIMDGLMAIPAVLLAIALSALLGGSVLNVVIAIAVAESPRVVRLIRGIVLSLRERQYVEAALISGVSRSRIIVRHILPSTFAPLAVQATYVFASAMVLEAILSFIGAGIPPTTPSWGNIIAEGRQLWQIKFFIILYPALFLSLTVFAINIFGDGLRDRLDQRGDRHL</sequence>
<evidence type="ECO:0000256" key="7">
    <source>
        <dbReference type="RuleBase" id="RU363032"/>
    </source>
</evidence>
<keyword evidence="6 7" id="KW-0472">Membrane</keyword>
<comment type="caution">
    <text evidence="9">The sequence shown here is derived from an EMBL/GenBank/DDBJ whole genome shotgun (WGS) entry which is preliminary data.</text>
</comment>
<gene>
    <name evidence="9" type="ORF">JCR33_12300</name>
</gene>
<evidence type="ECO:0000256" key="3">
    <source>
        <dbReference type="ARBA" id="ARBA00022475"/>
    </source>
</evidence>
<evidence type="ECO:0000256" key="6">
    <source>
        <dbReference type="ARBA" id="ARBA00023136"/>
    </source>
</evidence>
<name>A0A934IHC3_9HYPH</name>
<dbReference type="EMBL" id="JAEKJA010000009">
    <property type="protein sequence ID" value="MBJ3776478.1"/>
    <property type="molecule type" value="Genomic_DNA"/>
</dbReference>
<comment type="similarity">
    <text evidence="7">Belongs to the binding-protein-dependent transport system permease family.</text>
</comment>
<keyword evidence="10" id="KW-1185">Reference proteome</keyword>
<dbReference type="GO" id="GO:0055085">
    <property type="term" value="P:transmembrane transport"/>
    <property type="evidence" value="ECO:0007669"/>
    <property type="project" value="InterPro"/>
</dbReference>
<dbReference type="PANTHER" id="PTHR43386:SF6">
    <property type="entry name" value="ABC TRANSPORTER PERMEASE PROTEIN"/>
    <property type="match status" value="1"/>
</dbReference>
<dbReference type="PANTHER" id="PTHR43386">
    <property type="entry name" value="OLIGOPEPTIDE TRANSPORT SYSTEM PERMEASE PROTEIN APPC"/>
    <property type="match status" value="1"/>
</dbReference>
<dbReference type="InterPro" id="IPR000515">
    <property type="entry name" value="MetI-like"/>
</dbReference>
<accession>A0A934IHC3</accession>
<keyword evidence="2 7" id="KW-0813">Transport</keyword>
<feature type="transmembrane region" description="Helical" evidence="7">
    <location>
        <begin position="118"/>
        <end position="142"/>
    </location>
</feature>
<dbReference type="CDD" id="cd06261">
    <property type="entry name" value="TM_PBP2"/>
    <property type="match status" value="1"/>
</dbReference>
<dbReference type="SUPFAM" id="SSF161098">
    <property type="entry name" value="MetI-like"/>
    <property type="match status" value="1"/>
</dbReference>
<dbReference type="AlphaFoldDB" id="A0A934IHC3"/>
<dbReference type="InterPro" id="IPR025966">
    <property type="entry name" value="OppC_N"/>
</dbReference>
<evidence type="ECO:0000256" key="2">
    <source>
        <dbReference type="ARBA" id="ARBA00022448"/>
    </source>
</evidence>